<evidence type="ECO:0000256" key="1">
    <source>
        <dbReference type="SAM" id="Coils"/>
    </source>
</evidence>
<feature type="region of interest" description="Disordered" evidence="2">
    <location>
        <begin position="47"/>
        <end position="75"/>
    </location>
</feature>
<gene>
    <name evidence="3" type="ORF">RDB_LOCUS32456</name>
</gene>
<protein>
    <submittedName>
        <fullName evidence="3">Uncharacterized protein</fullName>
    </submittedName>
</protein>
<comment type="caution">
    <text evidence="3">The sequence shown here is derived from an EMBL/GenBank/DDBJ whole genome shotgun (WGS) entry which is preliminary data.</text>
</comment>
<evidence type="ECO:0000256" key="2">
    <source>
        <dbReference type="SAM" id="MobiDB-lite"/>
    </source>
</evidence>
<accession>A0A8H2WRJ5</accession>
<feature type="compositionally biased region" description="Polar residues" evidence="2">
    <location>
        <begin position="126"/>
        <end position="135"/>
    </location>
</feature>
<evidence type="ECO:0000313" key="4">
    <source>
        <dbReference type="Proteomes" id="UP000663826"/>
    </source>
</evidence>
<dbReference type="AlphaFoldDB" id="A0A8H2WRJ5"/>
<name>A0A8H2WRJ5_9AGAM</name>
<sequence>MSSDYDDDDFLLDDDDLRKLTEVEDKCGVAAPKGGAQAPTVALLSNISRRGENPPPQKRTKVTQPAPILLSDDDTPDIFVNADGTYALDSPGPSVISLAPSFIHSSVAKRTASESVLPPSVPPTGPSRSLNQNGEPSAPSRSLRRHDSSASIQVIEAPPNTQGTRPLIRAGSLSQAISRGLTRNGFPLTQQQSQSQMQLDGGMSDPDAKHLQNEVKALRAQLVKAESERENLRTSLQQNKEATFAKAGEAENLRRTMSKQNEQHAEEMARLRQDMVEMEKSKATLETRMKQEMDQVRTSMTFRARLRPKSLAEDTFDTDEPSIWPGPGRIQDRGKGKTSSAWRDDEGHNEPARSLKFEEPEYWRSHPIPATQAPFAIEPDVFGASSLPKTPMKSRDEPIPSVEVAGPVDLADELQTRKTFSLQTVLTTLIPSDLRQRFDTASTNLFNAFSGSLAAYAVGDIEEGGAWNHAATKASLALAQLARIFQEGCLLTSLHVLVNLMASLSIAIPAFSKHLLEAGVGDQDSLILVVLCDAIVQFFKKPSDSGEVWHLAESILGLFEGLATHAKDDCVLKFSILSRKAEVISILLEPAQPPPWTVRVTRLLAILGSRPLLARALLSFPETNPPPTKDLSKAPLLEHLCRHLVAFRKHNINEHYRELYENILTTLAQLAIADNQSLTALVDSPPLLLSLVSFIYHVTSAIWSEIALAENATGNHETCLVQNLRSAVQLLHYLVFTPDPAPNIRERLLYATRGPFNGSIHFFIVSFGRLAFGDPPDYLDTNCSKAIREIRGLSEALLETVVDGPEVDGIYAVFRDSDEDENIPPSEERVEASVADEEEALNMVVDDEDY</sequence>
<feature type="region of interest" description="Disordered" evidence="2">
    <location>
        <begin position="313"/>
        <end position="353"/>
    </location>
</feature>
<feature type="region of interest" description="Disordered" evidence="2">
    <location>
        <begin position="112"/>
        <end position="149"/>
    </location>
</feature>
<dbReference type="EMBL" id="CAJMWQ010000950">
    <property type="protein sequence ID" value="CAE6403777.1"/>
    <property type="molecule type" value="Genomic_DNA"/>
</dbReference>
<dbReference type="Proteomes" id="UP000663826">
    <property type="component" value="Unassembled WGS sequence"/>
</dbReference>
<keyword evidence="1" id="KW-0175">Coiled coil</keyword>
<reference evidence="3" key="1">
    <citation type="submission" date="2021-01" db="EMBL/GenBank/DDBJ databases">
        <authorList>
            <person name="Kaushik A."/>
        </authorList>
    </citation>
    <scope>NUCLEOTIDE SEQUENCE</scope>
    <source>
        <strain evidence="3">AG1-1B</strain>
    </source>
</reference>
<proteinExistence type="predicted"/>
<feature type="compositionally biased region" description="Basic and acidic residues" evidence="2">
    <location>
        <begin position="342"/>
        <end position="353"/>
    </location>
</feature>
<evidence type="ECO:0000313" key="3">
    <source>
        <dbReference type="EMBL" id="CAE6403777.1"/>
    </source>
</evidence>
<feature type="coiled-coil region" evidence="1">
    <location>
        <begin position="208"/>
        <end position="295"/>
    </location>
</feature>
<organism evidence="3 4">
    <name type="scientific">Rhizoctonia solani</name>
    <dbReference type="NCBI Taxonomy" id="456999"/>
    <lineage>
        <taxon>Eukaryota</taxon>
        <taxon>Fungi</taxon>
        <taxon>Dikarya</taxon>
        <taxon>Basidiomycota</taxon>
        <taxon>Agaricomycotina</taxon>
        <taxon>Agaricomycetes</taxon>
        <taxon>Cantharellales</taxon>
        <taxon>Ceratobasidiaceae</taxon>
        <taxon>Rhizoctonia</taxon>
    </lineage>
</organism>